<protein>
    <submittedName>
        <fullName evidence="4">Ankyrin repeat-containing domain protein</fullName>
    </submittedName>
</protein>
<dbReference type="SMART" id="SM00248">
    <property type="entry name" value="ANK"/>
    <property type="match status" value="6"/>
</dbReference>
<dbReference type="Proteomes" id="UP000717696">
    <property type="component" value="Unassembled WGS sequence"/>
</dbReference>
<evidence type="ECO:0000256" key="2">
    <source>
        <dbReference type="ARBA" id="ARBA00023043"/>
    </source>
</evidence>
<dbReference type="Pfam" id="PF12796">
    <property type="entry name" value="Ank_2"/>
    <property type="match status" value="1"/>
</dbReference>
<accession>A0A9P9ES02</accession>
<sequence>MDLAQKLVEVCTTDVNDIFAPALVDCVSRIEFSFELADLLISRGLDVNRTSEPHFTALHAACSEGSVDAVRWPLEKNAKVDMPGGQNDTTLCVAVESSSDSKEKARLLLDRGVEIKFVEEDQHTALRRATCYANEPLIELLLGRGANANLTGGELNAPLNAAIARDIELSTIGLMIEKGTILDAQDHEGKTPLAREASLNHLQVVNRLLKRGADPRVVDCRNRSSLYWAARDTQVETLRSIVIAMESSERDLFEYWDVVVHGAVASNKR</sequence>
<dbReference type="InterPro" id="IPR002110">
    <property type="entry name" value="Ankyrin_rpt"/>
</dbReference>
<dbReference type="OrthoDB" id="20872at2759"/>
<dbReference type="EMBL" id="JAGMUU010000011">
    <property type="protein sequence ID" value="KAH7142832.1"/>
    <property type="molecule type" value="Genomic_DNA"/>
</dbReference>
<dbReference type="PANTHER" id="PTHR24198">
    <property type="entry name" value="ANKYRIN REPEAT AND PROTEIN KINASE DOMAIN-CONTAINING PROTEIN"/>
    <property type="match status" value="1"/>
</dbReference>
<evidence type="ECO:0000313" key="5">
    <source>
        <dbReference type="Proteomes" id="UP000717696"/>
    </source>
</evidence>
<dbReference type="AlphaFoldDB" id="A0A9P9ES02"/>
<gene>
    <name evidence="4" type="ORF">B0J13DRAFT_445049</name>
</gene>
<keyword evidence="1" id="KW-0677">Repeat</keyword>
<evidence type="ECO:0000256" key="1">
    <source>
        <dbReference type="ARBA" id="ARBA00022737"/>
    </source>
</evidence>
<feature type="repeat" description="ANK" evidence="3">
    <location>
        <begin position="188"/>
        <end position="220"/>
    </location>
</feature>
<feature type="repeat" description="ANK" evidence="3">
    <location>
        <begin position="121"/>
        <end position="153"/>
    </location>
</feature>
<dbReference type="InterPro" id="IPR036770">
    <property type="entry name" value="Ankyrin_rpt-contain_sf"/>
</dbReference>
<evidence type="ECO:0000256" key="3">
    <source>
        <dbReference type="PROSITE-ProRule" id="PRU00023"/>
    </source>
</evidence>
<dbReference type="PROSITE" id="PS50088">
    <property type="entry name" value="ANK_REPEAT"/>
    <property type="match status" value="2"/>
</dbReference>
<keyword evidence="2 3" id="KW-0040">ANK repeat</keyword>
<reference evidence="4" key="1">
    <citation type="journal article" date="2021" name="Nat. Commun.">
        <title>Genetic determinants of endophytism in the Arabidopsis root mycobiome.</title>
        <authorList>
            <person name="Mesny F."/>
            <person name="Miyauchi S."/>
            <person name="Thiergart T."/>
            <person name="Pickel B."/>
            <person name="Atanasova L."/>
            <person name="Karlsson M."/>
            <person name="Huettel B."/>
            <person name="Barry K.W."/>
            <person name="Haridas S."/>
            <person name="Chen C."/>
            <person name="Bauer D."/>
            <person name="Andreopoulos W."/>
            <person name="Pangilinan J."/>
            <person name="LaButti K."/>
            <person name="Riley R."/>
            <person name="Lipzen A."/>
            <person name="Clum A."/>
            <person name="Drula E."/>
            <person name="Henrissat B."/>
            <person name="Kohler A."/>
            <person name="Grigoriev I.V."/>
            <person name="Martin F.M."/>
            <person name="Hacquard S."/>
        </authorList>
    </citation>
    <scope>NUCLEOTIDE SEQUENCE</scope>
    <source>
        <strain evidence="4">MPI-CAGE-AT-0021</strain>
    </source>
</reference>
<evidence type="ECO:0000313" key="4">
    <source>
        <dbReference type="EMBL" id="KAH7142832.1"/>
    </source>
</evidence>
<name>A0A9P9ES02_9HYPO</name>
<keyword evidence="5" id="KW-1185">Reference proteome</keyword>
<dbReference type="Gene3D" id="1.25.40.20">
    <property type="entry name" value="Ankyrin repeat-containing domain"/>
    <property type="match status" value="1"/>
</dbReference>
<dbReference type="Pfam" id="PF00023">
    <property type="entry name" value="Ank"/>
    <property type="match status" value="1"/>
</dbReference>
<proteinExistence type="predicted"/>
<dbReference type="PANTHER" id="PTHR24198:SF165">
    <property type="entry name" value="ANKYRIN REPEAT-CONTAINING PROTEIN-RELATED"/>
    <property type="match status" value="1"/>
</dbReference>
<dbReference type="SUPFAM" id="SSF48403">
    <property type="entry name" value="Ankyrin repeat"/>
    <property type="match status" value="1"/>
</dbReference>
<dbReference type="PROSITE" id="PS50297">
    <property type="entry name" value="ANK_REP_REGION"/>
    <property type="match status" value="1"/>
</dbReference>
<comment type="caution">
    <text evidence="4">The sequence shown here is derived from an EMBL/GenBank/DDBJ whole genome shotgun (WGS) entry which is preliminary data.</text>
</comment>
<organism evidence="4 5">
    <name type="scientific">Dactylonectria estremocensis</name>
    <dbReference type="NCBI Taxonomy" id="1079267"/>
    <lineage>
        <taxon>Eukaryota</taxon>
        <taxon>Fungi</taxon>
        <taxon>Dikarya</taxon>
        <taxon>Ascomycota</taxon>
        <taxon>Pezizomycotina</taxon>
        <taxon>Sordariomycetes</taxon>
        <taxon>Hypocreomycetidae</taxon>
        <taxon>Hypocreales</taxon>
        <taxon>Nectriaceae</taxon>
        <taxon>Dactylonectria</taxon>
    </lineage>
</organism>